<reference evidence="1 2" key="1">
    <citation type="submission" date="2019-01" db="EMBL/GenBank/DDBJ databases">
        <title>Coherence of Microcystis species and biogeography revealed through population genomics.</title>
        <authorList>
            <person name="Perez-Carrascal O.M."/>
            <person name="Terrat Y."/>
            <person name="Giani A."/>
            <person name="Fortin N."/>
            <person name="Tromas N."/>
            <person name="Shapiro B.J."/>
        </authorList>
    </citation>
    <scope>NUCLEOTIDE SEQUENCE [LARGE SCALE GENOMIC DNA]</scope>
    <source>
        <strain evidence="1">Ma_QC_Ca_00000000_S207</strain>
    </source>
</reference>
<name>A0A552F8Z5_MICAE</name>
<gene>
    <name evidence="1" type="ORF">EWV91_19135</name>
</gene>
<organism evidence="1 2">
    <name type="scientific">Microcystis aeruginosa Ma_QC_Ca_00000000_S207</name>
    <dbReference type="NCBI Taxonomy" id="2486251"/>
    <lineage>
        <taxon>Bacteria</taxon>
        <taxon>Bacillati</taxon>
        <taxon>Cyanobacteriota</taxon>
        <taxon>Cyanophyceae</taxon>
        <taxon>Oscillatoriophycideae</taxon>
        <taxon>Chroococcales</taxon>
        <taxon>Microcystaceae</taxon>
        <taxon>Microcystis</taxon>
    </lineage>
</organism>
<proteinExistence type="predicted"/>
<dbReference type="AlphaFoldDB" id="A0A552F8Z5"/>
<dbReference type="Proteomes" id="UP000320293">
    <property type="component" value="Unassembled WGS sequence"/>
</dbReference>
<comment type="caution">
    <text evidence="1">The sequence shown here is derived from an EMBL/GenBank/DDBJ whole genome shotgun (WGS) entry which is preliminary data.</text>
</comment>
<protein>
    <submittedName>
        <fullName evidence="1">Uncharacterized protein</fullName>
    </submittedName>
</protein>
<evidence type="ECO:0000313" key="2">
    <source>
        <dbReference type="Proteomes" id="UP000320293"/>
    </source>
</evidence>
<accession>A0A552F8Z5</accession>
<dbReference type="EMBL" id="SFBF01000359">
    <property type="protein sequence ID" value="TRU43179.1"/>
    <property type="molecule type" value="Genomic_DNA"/>
</dbReference>
<sequence length="76" mass="8710">MGYRQKSRHLISYQLSVISYQLSVISYQFTVYCSLFTEKSPSLNCPILLGKNGKCCLYLIHFPPRFDFGVIPLNDG</sequence>
<evidence type="ECO:0000313" key="1">
    <source>
        <dbReference type="EMBL" id="TRU43179.1"/>
    </source>
</evidence>